<organism evidence="5 6">
    <name type="scientific">Rhizoctonia solani</name>
    <dbReference type="NCBI Taxonomy" id="456999"/>
    <lineage>
        <taxon>Eukaryota</taxon>
        <taxon>Fungi</taxon>
        <taxon>Dikarya</taxon>
        <taxon>Basidiomycota</taxon>
        <taxon>Agaricomycotina</taxon>
        <taxon>Agaricomycetes</taxon>
        <taxon>Cantharellales</taxon>
        <taxon>Ceratobasidiaceae</taxon>
        <taxon>Rhizoctonia</taxon>
    </lineage>
</organism>
<dbReference type="CDD" id="cd00200">
    <property type="entry name" value="WD40"/>
    <property type="match status" value="2"/>
</dbReference>
<feature type="repeat" description="WD" evidence="3">
    <location>
        <begin position="1140"/>
        <end position="1174"/>
    </location>
</feature>
<feature type="domain" description="NACHT" evidence="4">
    <location>
        <begin position="346"/>
        <end position="496"/>
    </location>
</feature>
<dbReference type="InterPro" id="IPR027417">
    <property type="entry name" value="P-loop_NTPase"/>
</dbReference>
<gene>
    <name evidence="5" type="ORF">RDB_LOCUS13329</name>
</gene>
<dbReference type="Pfam" id="PF24883">
    <property type="entry name" value="NPHP3_N"/>
    <property type="match status" value="1"/>
</dbReference>
<dbReference type="PROSITE" id="PS50837">
    <property type="entry name" value="NACHT"/>
    <property type="match status" value="1"/>
</dbReference>
<dbReference type="PANTHER" id="PTHR19848:SF8">
    <property type="entry name" value="F-BOX AND WD REPEAT DOMAIN CONTAINING 7"/>
    <property type="match status" value="1"/>
</dbReference>
<dbReference type="PROSITE" id="PS50294">
    <property type="entry name" value="WD_REPEATS_REGION"/>
    <property type="match status" value="14"/>
</dbReference>
<proteinExistence type="predicted"/>
<evidence type="ECO:0000256" key="1">
    <source>
        <dbReference type="ARBA" id="ARBA00022574"/>
    </source>
</evidence>
<dbReference type="SUPFAM" id="SSF50978">
    <property type="entry name" value="WD40 repeat-like"/>
    <property type="match status" value="2"/>
</dbReference>
<feature type="repeat" description="WD" evidence="3">
    <location>
        <begin position="882"/>
        <end position="915"/>
    </location>
</feature>
<dbReference type="GO" id="GO:0035097">
    <property type="term" value="C:histone methyltransferase complex"/>
    <property type="evidence" value="ECO:0007669"/>
    <property type="project" value="UniProtKB-ARBA"/>
</dbReference>
<accession>A0A8H2WX95</accession>
<feature type="repeat" description="WD" evidence="3">
    <location>
        <begin position="1442"/>
        <end position="1476"/>
    </location>
</feature>
<feature type="repeat" description="WD" evidence="3">
    <location>
        <begin position="1402"/>
        <end position="1440"/>
    </location>
</feature>
<feature type="repeat" description="WD" evidence="3">
    <location>
        <begin position="925"/>
        <end position="966"/>
    </location>
</feature>
<dbReference type="EMBL" id="CAJMWW010000051">
    <property type="protein sequence ID" value="CAE6405829.1"/>
    <property type="molecule type" value="Genomic_DNA"/>
</dbReference>
<sequence length="1591" mass="174820">MPLDLAKSKLKPNRHRIAGIELEPFTHGRQVNVRILVDGLMVVELPWIREGDPLEWHLPIVYNAFIGSKVVLELQEKHTLTRNQCFRARPYSISERSDPDNTRVEFEGVPWVATLNFFTPSTAGSLYNQGLEKLGNIKPPQSRNVLDRLGKARPVFKSMLQFGEIVSELHPSAKIVFAVCMSAWEKLEEQEGCDDTVQELIEGLTDISELVPDIKNRTRLSVLKKTVEDILVLVEDVAIFVVERQLQLSRNRVSTFWILFDSSGREKARKLVSRFQSLKERFSMGIRAETHGIMYGAGADLRQVLNELQPVTSGKYNPDAACQEGTREGIISSIVAWSRQNSEMGGMLWVCGQAGIGKSSIASSVCKQLAKDKRLAASFFCKRDVPELRDPLRVINSIAHELASHSSAYNKALTLAIKDDNGLCASHMQERYEGLIKKPLQESKRINVEPIGELPLIVLIDGLDECGSEDNRRSILKHLWDMSQLVSWLKVIVTSRAGGGIQTFFNDSKNGGIKLLNVHDYDASYDINAYINKELSHLASRDNWPEGSTDGLCEKAGGIFIWAATANKYLKGSMGSTLPRLGKLLENKKSTVSDNLDALYTSVILDGMKDQEEDNKDLIRRCIGAIVIASTRRPLSITDLSDLLLGKVDYLGLEQVVNSLGSVLQIDKQLDGAVRFYHPSFADYATDPERSGDFYVHPADRHQELAEGCLRVMTTGLRFNICELESSYQFSRKIEDLPERIKTKISNQLGYGCTYWISHLVEAPKGSLLEAVHRLISGPLLMYWLEVLSLIGYLDVALEGLSRLILWLPPDADEVSKHVTDAYKFVSAFFEPIATSTPHLYVSALALAPKQSMVAQSIRPFFPNTIFITEGGDDTWPQWLRARPHPGNVTSMSVSPDEHKLATGCDDGTIYTWDLITGLPMGEQLSGHTRKVMSVAFSPDGRHLASGSLDKELRIWDIEAGNTHSSFLISAHFNAVASVAFSPNGDKVASGSWDRTVRLWDAQTTASIITPIIGHSAAVTSVAFSPDGTRIISGSWDCTVRMWDTKTGALIQTFTGHISDVTCVAFSPDGCRIASGSKDRTIRIWDLKDGGKAGSPVYGHFKSVKSIAFSPDSAYIVSGSKDQSVRIWDARQGIPIGHPLLGHDHKVSSVAFLPSGIRVISGSHDQTVRMWELKYPSIAPNLPVGHSLAVTSVACSPNGQYIASGSDDKTVRIWDFQTGCAVGSPLVGHALFVSSVVFSPDGTLVASGSYDNSIRVWSVEKGSIVGEQLFGHRDSVTSVAFSPDGNLVASGSLDKTVRLWNFQTGFTVTSPFVGHSEAVVAIAFSPDGAFIVSGSYDRTIRLWNVVDPSNPVGTIFNGHSNFVTSVTFSPDGSRVVSGSVDKSVRIWDVKTGKGVEGLKLLHSKSVTSVAVSPNGTFIASASWDKTIKLWDMNTGQLVGVPIIGHSSGVTSIAFSPDSRFLLSSSDDKSVRTWDLDVATTRPVTEKLNAFKAPKHQWPSRASELPLHIVYSDWACLDPTQGSLLLWLPVDCRRPHDPRAKLCISSDSSSAISFDFRRFTYGEAWKLIALNYEEPLDNAARLDTSSDSNTNA</sequence>
<dbReference type="InterPro" id="IPR020472">
    <property type="entry name" value="WD40_PAC1"/>
</dbReference>
<feature type="repeat" description="WD" evidence="3">
    <location>
        <begin position="1269"/>
        <end position="1310"/>
    </location>
</feature>
<dbReference type="SUPFAM" id="SSF52540">
    <property type="entry name" value="P-loop containing nucleoside triphosphate hydrolases"/>
    <property type="match status" value="1"/>
</dbReference>
<dbReference type="SMART" id="SM00320">
    <property type="entry name" value="WD40"/>
    <property type="match status" value="14"/>
</dbReference>
<dbReference type="InterPro" id="IPR036322">
    <property type="entry name" value="WD40_repeat_dom_sf"/>
</dbReference>
<dbReference type="PROSITE" id="PS50082">
    <property type="entry name" value="WD_REPEATS_2"/>
    <property type="match status" value="14"/>
</dbReference>
<dbReference type="PRINTS" id="PR00320">
    <property type="entry name" value="GPROTEINBRPT"/>
</dbReference>
<evidence type="ECO:0000313" key="5">
    <source>
        <dbReference type="EMBL" id="CAE6405829.1"/>
    </source>
</evidence>
<dbReference type="InterPro" id="IPR007111">
    <property type="entry name" value="NACHT_NTPase"/>
</dbReference>
<feature type="repeat" description="WD" evidence="3">
    <location>
        <begin position="1356"/>
        <end position="1397"/>
    </location>
</feature>
<dbReference type="InterPro" id="IPR019775">
    <property type="entry name" value="WD40_repeat_CS"/>
</dbReference>
<dbReference type="PROSITE" id="PS00678">
    <property type="entry name" value="WD_REPEATS_1"/>
    <property type="match status" value="13"/>
</dbReference>
<name>A0A8H2WX95_9AGAM</name>
<feature type="repeat" description="WD" evidence="3">
    <location>
        <begin position="969"/>
        <end position="1010"/>
    </location>
</feature>
<dbReference type="Gene3D" id="2.130.10.10">
    <property type="entry name" value="YVTN repeat-like/Quinoprotein amine dehydrogenase"/>
    <property type="match status" value="7"/>
</dbReference>
<dbReference type="Pfam" id="PF00400">
    <property type="entry name" value="WD40"/>
    <property type="match status" value="14"/>
</dbReference>
<evidence type="ECO:0000256" key="2">
    <source>
        <dbReference type="ARBA" id="ARBA00022737"/>
    </source>
</evidence>
<feature type="repeat" description="WD" evidence="3">
    <location>
        <begin position="1097"/>
        <end position="1133"/>
    </location>
</feature>
<keyword evidence="1 3" id="KW-0853">WD repeat</keyword>
<keyword evidence="2" id="KW-0677">Repeat</keyword>
<dbReference type="Proteomes" id="UP000663841">
    <property type="component" value="Unassembled WGS sequence"/>
</dbReference>
<feature type="repeat" description="WD" evidence="3">
    <location>
        <begin position="1312"/>
        <end position="1345"/>
    </location>
</feature>
<feature type="repeat" description="WD" evidence="3">
    <location>
        <begin position="1054"/>
        <end position="1095"/>
    </location>
</feature>
<protein>
    <recommendedName>
        <fullName evidence="4">NACHT domain-containing protein</fullName>
    </recommendedName>
</protein>
<feature type="repeat" description="WD" evidence="3">
    <location>
        <begin position="1226"/>
        <end position="1267"/>
    </location>
</feature>
<dbReference type="Gene3D" id="3.40.50.300">
    <property type="entry name" value="P-loop containing nucleotide triphosphate hydrolases"/>
    <property type="match status" value="1"/>
</dbReference>
<dbReference type="FunFam" id="2.130.10.10:FF:000228">
    <property type="entry name" value="COMPASS-like H3K4 histone methylase component WDR5A"/>
    <property type="match status" value="1"/>
</dbReference>
<evidence type="ECO:0000313" key="6">
    <source>
        <dbReference type="Proteomes" id="UP000663841"/>
    </source>
</evidence>
<feature type="repeat" description="WD" evidence="3">
    <location>
        <begin position="1183"/>
        <end position="1224"/>
    </location>
</feature>
<dbReference type="PANTHER" id="PTHR19848">
    <property type="entry name" value="WD40 REPEAT PROTEIN"/>
    <property type="match status" value="1"/>
</dbReference>
<reference evidence="5" key="1">
    <citation type="submission" date="2021-01" db="EMBL/GenBank/DDBJ databases">
        <authorList>
            <person name="Kaushik A."/>
        </authorList>
    </citation>
    <scope>NUCLEOTIDE SEQUENCE</scope>
    <source>
        <strain evidence="5">AG3-T5</strain>
    </source>
</reference>
<dbReference type="InterPro" id="IPR001680">
    <property type="entry name" value="WD40_rpt"/>
</dbReference>
<evidence type="ECO:0000259" key="4">
    <source>
        <dbReference type="PROSITE" id="PS50837"/>
    </source>
</evidence>
<feature type="repeat" description="WD" evidence="3">
    <location>
        <begin position="1012"/>
        <end position="1053"/>
    </location>
</feature>
<dbReference type="InterPro" id="IPR056884">
    <property type="entry name" value="NPHP3-like_N"/>
</dbReference>
<comment type="caution">
    <text evidence="5">The sequence shown here is derived from an EMBL/GenBank/DDBJ whole genome shotgun (WGS) entry which is preliminary data.</text>
</comment>
<evidence type="ECO:0000256" key="3">
    <source>
        <dbReference type="PROSITE-ProRule" id="PRU00221"/>
    </source>
</evidence>
<dbReference type="InterPro" id="IPR015943">
    <property type="entry name" value="WD40/YVTN_repeat-like_dom_sf"/>
</dbReference>